<name>A0A0E9W3W8_ANGAN</name>
<organism evidence="1">
    <name type="scientific">Anguilla anguilla</name>
    <name type="common">European freshwater eel</name>
    <name type="synonym">Muraena anguilla</name>
    <dbReference type="NCBI Taxonomy" id="7936"/>
    <lineage>
        <taxon>Eukaryota</taxon>
        <taxon>Metazoa</taxon>
        <taxon>Chordata</taxon>
        <taxon>Craniata</taxon>
        <taxon>Vertebrata</taxon>
        <taxon>Euteleostomi</taxon>
        <taxon>Actinopterygii</taxon>
        <taxon>Neopterygii</taxon>
        <taxon>Teleostei</taxon>
        <taxon>Anguilliformes</taxon>
        <taxon>Anguillidae</taxon>
        <taxon>Anguilla</taxon>
    </lineage>
</organism>
<proteinExistence type="predicted"/>
<evidence type="ECO:0000313" key="1">
    <source>
        <dbReference type="EMBL" id="JAH84245.1"/>
    </source>
</evidence>
<reference evidence="1" key="2">
    <citation type="journal article" date="2015" name="Fish Shellfish Immunol.">
        <title>Early steps in the European eel (Anguilla anguilla)-Vibrio vulnificus interaction in the gills: Role of the RtxA13 toxin.</title>
        <authorList>
            <person name="Callol A."/>
            <person name="Pajuelo D."/>
            <person name="Ebbesson L."/>
            <person name="Teles M."/>
            <person name="MacKenzie S."/>
            <person name="Amaro C."/>
        </authorList>
    </citation>
    <scope>NUCLEOTIDE SEQUENCE</scope>
</reference>
<accession>A0A0E9W3W8</accession>
<protein>
    <submittedName>
        <fullName evidence="1">Uncharacterized protein</fullName>
    </submittedName>
</protein>
<sequence>MTKPCPSQIADISLTPEVCSQGGWGFI</sequence>
<dbReference type="AlphaFoldDB" id="A0A0E9W3W8"/>
<reference evidence="1" key="1">
    <citation type="submission" date="2014-11" db="EMBL/GenBank/DDBJ databases">
        <authorList>
            <person name="Amaro Gonzalez C."/>
        </authorList>
    </citation>
    <scope>NUCLEOTIDE SEQUENCE</scope>
</reference>
<dbReference type="EMBL" id="GBXM01024332">
    <property type="protein sequence ID" value="JAH84245.1"/>
    <property type="molecule type" value="Transcribed_RNA"/>
</dbReference>